<reference evidence="1 2" key="1">
    <citation type="journal article" date="2024" name="Plant Biotechnol. J.">
        <title>Genome and CRISPR/Cas9 system of a widespread forest tree (Populus alba) in the world.</title>
        <authorList>
            <person name="Liu Y.J."/>
            <person name="Jiang P.F."/>
            <person name="Han X.M."/>
            <person name="Li X.Y."/>
            <person name="Wang H.M."/>
            <person name="Wang Y.J."/>
            <person name="Wang X.X."/>
            <person name="Zeng Q.Y."/>
        </authorList>
    </citation>
    <scope>NUCLEOTIDE SEQUENCE [LARGE SCALE GENOMIC DNA]</scope>
    <source>
        <strain evidence="2">cv. PAL-ZL1</strain>
    </source>
</reference>
<gene>
    <name evidence="1" type="ORF">D5086_026991</name>
</gene>
<dbReference type="Proteomes" id="UP000309997">
    <property type="component" value="Unassembled WGS sequence"/>
</dbReference>
<comment type="caution">
    <text evidence="1">The sequence shown here is derived from an EMBL/GenBank/DDBJ whole genome shotgun (WGS) entry which is preliminary data.</text>
</comment>
<sequence>MDDLPGLLARDFGYKPQGRPAPMAPPRNTNSDNTNFNLGSGGSVHIRSSSNKSAPIFDDHVGTESLLFNNTFGGPLKYSESRGVASTTTSSFDYDSIFKDQNSKSASLPVFDKPVYDDDIFDGLPGLKNLSTDDGSASAPKFDNVFASVSSPPKQHRRPPARESSPFDDLLENLGKKETESKTESRKVEKDSTAFDDLLPGFGGSSSTSVNRSTSESGQFQKPSSNSARPVPGVMEDPFVVLQSTSTPPTSSSGLFTDPLEEISKISNTGNTKIDSSSVNMAVFDDLDHLDDLGKSVPPEINKGAENRSPLRTRSSSGAAYSSVSKESVNKYPLENVVGHSQKKTPDDYQESHEAIFDMPAASTDFHRSFGQNVSPPSYVDINVNEIDSSPRSEEVSESSDDVWLTVSEIPLFTQPTSAPPPSRPPPPRPPRISKPEFGSFSSTNSRKKFNEYPSFQNSTSYSQNTRPDHASRNSVTSQIDELEDFVTVRTQNNVNEFADVLPGDDADKTSSSAASAAMKEAVDKAEAKFRQMREREYLKAARNKEAGQLDKDMQDAQQRELKERHERFDRERQQREKEDEEREKRRFEKERERAREIEREREEKEREQRRLERERERAREIEREREKGRQAVERATREARERAATEARLKAERSAVEKVSAGARERAERSAVEKVSAGARERAERAAVQRAHAEARERAAAEAKERAEKAAAEARERANAEVREREARERAAVARAEADARLRAERAAVERAAAEARERAAATARANQQKSENDLESFFSTRATSAQRPSANTSDPFSDSQNKGGPEPVRRTSVGATSSVRKTPSTTNVVDDLTSIFGGGTGSTGEFQDVEGETEERRRARLERHQRTQERAAKALAEKNQRDLQAQRDQAERHRFAETLDVEIKRWAAGKEGNLRALLSTLQYVLWPECGWQPVSLTDLITGASVKKVYRKATLCIHPDKVQQKGANLQQKYVAEKVFDILKLRVLDPATAWFIGSGNAQLLCRCVFTLASATVVDLIDTAEHKLTGGGLRRVVGI</sequence>
<organism evidence="1 2">
    <name type="scientific">Populus alba</name>
    <name type="common">White poplar</name>
    <dbReference type="NCBI Taxonomy" id="43335"/>
    <lineage>
        <taxon>Eukaryota</taxon>
        <taxon>Viridiplantae</taxon>
        <taxon>Streptophyta</taxon>
        <taxon>Embryophyta</taxon>
        <taxon>Tracheophyta</taxon>
        <taxon>Spermatophyta</taxon>
        <taxon>Magnoliopsida</taxon>
        <taxon>eudicotyledons</taxon>
        <taxon>Gunneridae</taxon>
        <taxon>Pentapetalae</taxon>
        <taxon>rosids</taxon>
        <taxon>fabids</taxon>
        <taxon>Malpighiales</taxon>
        <taxon>Salicaceae</taxon>
        <taxon>Saliceae</taxon>
        <taxon>Populus</taxon>
    </lineage>
</organism>
<protein>
    <submittedName>
        <fullName evidence="1">Uncharacterized protein</fullName>
    </submittedName>
</protein>
<name>A0ACC4B3G1_POPAL</name>
<accession>A0ACC4B3G1</accession>
<proteinExistence type="predicted"/>
<evidence type="ECO:0000313" key="1">
    <source>
        <dbReference type="EMBL" id="KAL3573087.1"/>
    </source>
</evidence>
<keyword evidence="2" id="KW-1185">Reference proteome</keyword>
<dbReference type="EMBL" id="RCHU02000014">
    <property type="protein sequence ID" value="KAL3573087.1"/>
    <property type="molecule type" value="Genomic_DNA"/>
</dbReference>
<evidence type="ECO:0000313" key="2">
    <source>
        <dbReference type="Proteomes" id="UP000309997"/>
    </source>
</evidence>